<dbReference type="PANTHER" id="PTHR11461:SF313">
    <property type="entry name" value="SERPIN-Z5-RELATED"/>
    <property type="match status" value="1"/>
</dbReference>
<keyword evidence="5" id="KW-1185">Reference proteome</keyword>
<comment type="similarity">
    <text evidence="1 2">Belongs to the serpin family.</text>
</comment>
<dbReference type="Gene3D" id="2.30.39.10">
    <property type="entry name" value="Alpha-1-antitrypsin, domain 1"/>
    <property type="match status" value="1"/>
</dbReference>
<accession>A0A3L6PJK1</accession>
<feature type="domain" description="Serpin" evidence="3">
    <location>
        <begin position="41"/>
        <end position="386"/>
    </location>
</feature>
<name>A0A3L6PJK1_PANMI</name>
<dbReference type="GO" id="GO:0004867">
    <property type="term" value="F:serine-type endopeptidase inhibitor activity"/>
    <property type="evidence" value="ECO:0007669"/>
    <property type="project" value="InterPro"/>
</dbReference>
<dbReference type="Gene3D" id="3.30.497.10">
    <property type="entry name" value="Antithrombin, subunit I, domain 2"/>
    <property type="match status" value="1"/>
</dbReference>
<sequence length="395" mass="40861">MDDTAAAGEAAARDGQTALALRLAKHLAPPPPGAGADDDGSAASNANANVAFSPVSVHAALALAAAGARGATLAQLLAFLGAPSAEALAGFGRRVAGSVLADRSGGGGPRVLYGGGVWVDASSGGLTDAFRDVAAESYKSEARTVSFANKPEAAVKMINEWVKKATNNLIDTVISASDVDATTDLVLANAAYYKGATRRSAFHRLDGGVAETEFMTGSRAFMDVACMDGFKVLKLPYKPGAAPRTRYSMSVFLPDARDGLSTMVDVVTASPAYLYGILAEMKEKPVRIQLPKFEISFSWSDLKSDLGRLGLSLPFSQEVADLRGMCKGDDVAGGARRPTFLSKVAHNAVVKVNEAGTEATAATLYLCGGGGPPPDVIEFTADHPSPSSSWRSCRG</sequence>
<evidence type="ECO:0000256" key="2">
    <source>
        <dbReference type="RuleBase" id="RU000411"/>
    </source>
</evidence>
<protein>
    <recommendedName>
        <fullName evidence="3">Serpin domain-containing protein</fullName>
    </recommendedName>
</protein>
<evidence type="ECO:0000313" key="4">
    <source>
        <dbReference type="EMBL" id="RLM57980.1"/>
    </source>
</evidence>
<evidence type="ECO:0000313" key="5">
    <source>
        <dbReference type="Proteomes" id="UP000275267"/>
    </source>
</evidence>
<dbReference type="PANTHER" id="PTHR11461">
    <property type="entry name" value="SERINE PROTEASE INHIBITOR, SERPIN"/>
    <property type="match status" value="1"/>
</dbReference>
<dbReference type="InterPro" id="IPR000215">
    <property type="entry name" value="Serpin_fam"/>
</dbReference>
<dbReference type="SMART" id="SM00093">
    <property type="entry name" value="SERPIN"/>
    <property type="match status" value="1"/>
</dbReference>
<dbReference type="SUPFAM" id="SSF56574">
    <property type="entry name" value="Serpins"/>
    <property type="match status" value="1"/>
</dbReference>
<gene>
    <name evidence="4" type="ORF">C2845_PM18G09910</name>
</gene>
<dbReference type="InterPro" id="IPR036186">
    <property type="entry name" value="Serpin_sf"/>
</dbReference>
<dbReference type="EMBL" id="PQIB02000017">
    <property type="protein sequence ID" value="RLM57980.1"/>
    <property type="molecule type" value="Genomic_DNA"/>
</dbReference>
<dbReference type="InterPro" id="IPR042178">
    <property type="entry name" value="Serpin_sf_1"/>
</dbReference>
<dbReference type="InterPro" id="IPR042185">
    <property type="entry name" value="Serpin_sf_2"/>
</dbReference>
<dbReference type="Proteomes" id="UP000275267">
    <property type="component" value="Unassembled WGS sequence"/>
</dbReference>
<dbReference type="GO" id="GO:0005615">
    <property type="term" value="C:extracellular space"/>
    <property type="evidence" value="ECO:0007669"/>
    <property type="project" value="InterPro"/>
</dbReference>
<organism evidence="4 5">
    <name type="scientific">Panicum miliaceum</name>
    <name type="common">Proso millet</name>
    <name type="synonym">Broomcorn millet</name>
    <dbReference type="NCBI Taxonomy" id="4540"/>
    <lineage>
        <taxon>Eukaryota</taxon>
        <taxon>Viridiplantae</taxon>
        <taxon>Streptophyta</taxon>
        <taxon>Embryophyta</taxon>
        <taxon>Tracheophyta</taxon>
        <taxon>Spermatophyta</taxon>
        <taxon>Magnoliopsida</taxon>
        <taxon>Liliopsida</taxon>
        <taxon>Poales</taxon>
        <taxon>Poaceae</taxon>
        <taxon>PACMAD clade</taxon>
        <taxon>Panicoideae</taxon>
        <taxon>Panicodae</taxon>
        <taxon>Paniceae</taxon>
        <taxon>Panicinae</taxon>
        <taxon>Panicum</taxon>
        <taxon>Panicum sect. Panicum</taxon>
    </lineage>
</organism>
<dbReference type="InterPro" id="IPR023796">
    <property type="entry name" value="Serpin_dom"/>
</dbReference>
<dbReference type="AlphaFoldDB" id="A0A3L6PJK1"/>
<reference evidence="5" key="1">
    <citation type="journal article" date="2019" name="Nat. Commun.">
        <title>The genome of broomcorn millet.</title>
        <authorList>
            <person name="Zou C."/>
            <person name="Miki D."/>
            <person name="Li D."/>
            <person name="Tang Q."/>
            <person name="Xiao L."/>
            <person name="Rajput S."/>
            <person name="Deng P."/>
            <person name="Jia W."/>
            <person name="Huang R."/>
            <person name="Zhang M."/>
            <person name="Sun Y."/>
            <person name="Hu J."/>
            <person name="Fu X."/>
            <person name="Schnable P.S."/>
            <person name="Li F."/>
            <person name="Zhang H."/>
            <person name="Feng B."/>
            <person name="Zhu X."/>
            <person name="Liu R."/>
            <person name="Schnable J.C."/>
            <person name="Zhu J.-K."/>
            <person name="Zhang H."/>
        </authorList>
    </citation>
    <scope>NUCLEOTIDE SEQUENCE [LARGE SCALE GENOMIC DNA]</scope>
</reference>
<evidence type="ECO:0000256" key="1">
    <source>
        <dbReference type="ARBA" id="ARBA00009500"/>
    </source>
</evidence>
<dbReference type="OrthoDB" id="1063785at2759"/>
<dbReference type="Pfam" id="PF00079">
    <property type="entry name" value="Serpin"/>
    <property type="match status" value="1"/>
</dbReference>
<proteinExistence type="inferred from homology"/>
<comment type="caution">
    <text evidence="4">The sequence shown here is derived from an EMBL/GenBank/DDBJ whole genome shotgun (WGS) entry which is preliminary data.</text>
</comment>
<evidence type="ECO:0000259" key="3">
    <source>
        <dbReference type="SMART" id="SM00093"/>
    </source>
</evidence>
<dbReference type="STRING" id="4540.A0A3L6PJK1"/>